<evidence type="ECO:0000256" key="6">
    <source>
        <dbReference type="SAM" id="Phobius"/>
    </source>
</evidence>
<evidence type="ECO:0000313" key="9">
    <source>
        <dbReference type="Proteomes" id="UP001333110"/>
    </source>
</evidence>
<evidence type="ECO:0000256" key="1">
    <source>
        <dbReference type="ARBA" id="ARBA00004167"/>
    </source>
</evidence>
<proteinExistence type="predicted"/>
<organism evidence="8 9">
    <name type="scientific">Mycteria americana</name>
    <name type="common">Wood stork</name>
    <dbReference type="NCBI Taxonomy" id="33587"/>
    <lineage>
        <taxon>Eukaryota</taxon>
        <taxon>Metazoa</taxon>
        <taxon>Chordata</taxon>
        <taxon>Craniata</taxon>
        <taxon>Vertebrata</taxon>
        <taxon>Euteleostomi</taxon>
        <taxon>Archelosauria</taxon>
        <taxon>Archosauria</taxon>
        <taxon>Dinosauria</taxon>
        <taxon>Saurischia</taxon>
        <taxon>Theropoda</taxon>
        <taxon>Coelurosauria</taxon>
        <taxon>Aves</taxon>
        <taxon>Neognathae</taxon>
        <taxon>Neoaves</taxon>
        <taxon>Aequornithes</taxon>
        <taxon>Ciconiiformes</taxon>
        <taxon>Ciconiidae</taxon>
        <taxon>Mycteria</taxon>
    </lineage>
</organism>
<gene>
    <name evidence="8" type="ORF">QYF61_011505</name>
</gene>
<comment type="caution">
    <text evidence="8">The sequence shown here is derived from an EMBL/GenBank/DDBJ whole genome shotgun (WGS) entry which is preliminary data.</text>
</comment>
<dbReference type="AlphaFoldDB" id="A0AAN7Q1N1"/>
<keyword evidence="3 6" id="KW-1133">Transmembrane helix</keyword>
<evidence type="ECO:0000259" key="7">
    <source>
        <dbReference type="SMART" id="SM00294"/>
    </source>
</evidence>
<keyword evidence="2 6" id="KW-0812">Transmembrane</keyword>
<feature type="non-terminal residue" evidence="8">
    <location>
        <position position="170"/>
    </location>
</feature>
<reference evidence="8 9" key="1">
    <citation type="journal article" date="2023" name="J. Hered.">
        <title>Chromosome-level genome of the wood stork (Mycteria americana) provides insight into avian chromosome evolution.</title>
        <authorList>
            <person name="Flamio R. Jr."/>
            <person name="Ramstad K.M."/>
        </authorList>
    </citation>
    <scope>NUCLEOTIDE SEQUENCE [LARGE SCALE GENOMIC DNA]</scope>
    <source>
        <strain evidence="8">JAX WOST 10</strain>
    </source>
</reference>
<feature type="domain" description="Neurexin/syndecan/glycophorin C" evidence="7">
    <location>
        <begin position="57"/>
        <end position="75"/>
    </location>
</feature>
<feature type="transmembrane region" description="Helical" evidence="6">
    <location>
        <begin position="37"/>
        <end position="57"/>
    </location>
</feature>
<evidence type="ECO:0000256" key="3">
    <source>
        <dbReference type="ARBA" id="ARBA00022989"/>
    </source>
</evidence>
<accession>A0AAN7Q1N1</accession>
<keyword evidence="9" id="KW-1185">Reference proteome</keyword>
<dbReference type="GO" id="GO:0030863">
    <property type="term" value="C:cortical cytoskeleton"/>
    <property type="evidence" value="ECO:0007669"/>
    <property type="project" value="TreeGrafter"/>
</dbReference>
<comment type="subcellular location">
    <subcellularLocation>
        <location evidence="1">Membrane</location>
        <topology evidence="1">Single-pass membrane protein</topology>
    </subcellularLocation>
</comment>
<feature type="region of interest" description="Disordered" evidence="5">
    <location>
        <begin position="150"/>
        <end position="170"/>
    </location>
</feature>
<evidence type="ECO:0000256" key="2">
    <source>
        <dbReference type="ARBA" id="ARBA00022692"/>
    </source>
</evidence>
<dbReference type="PANTHER" id="PTHR47614:SF4">
    <property type="entry name" value="NEUREXIN_SYNDECAN_GLYCOPHORIN C DOMAIN-CONTAINING PROTEIN"/>
    <property type="match status" value="1"/>
</dbReference>
<dbReference type="InterPro" id="IPR003585">
    <property type="entry name" value="Neurexin-like"/>
</dbReference>
<keyword evidence="4 6" id="KW-0472">Membrane</keyword>
<dbReference type="InterPro" id="IPR042192">
    <property type="entry name" value="Glycophorin-C"/>
</dbReference>
<evidence type="ECO:0000256" key="5">
    <source>
        <dbReference type="SAM" id="MobiDB-lite"/>
    </source>
</evidence>
<dbReference type="EMBL" id="JAUNZN010000001">
    <property type="protein sequence ID" value="KAK4830526.1"/>
    <property type="molecule type" value="Genomic_DNA"/>
</dbReference>
<name>A0AAN7Q1N1_MYCAM</name>
<dbReference type="SMART" id="SM00294">
    <property type="entry name" value="4.1m"/>
    <property type="match status" value="1"/>
</dbReference>
<dbReference type="GO" id="GO:0016020">
    <property type="term" value="C:membrane"/>
    <property type="evidence" value="ECO:0007669"/>
    <property type="project" value="UniProtKB-SubCell"/>
</dbReference>
<evidence type="ECO:0000313" key="8">
    <source>
        <dbReference type="EMBL" id="KAK4830526.1"/>
    </source>
</evidence>
<dbReference type="Proteomes" id="UP001333110">
    <property type="component" value="Unassembled WGS sequence"/>
</dbReference>
<sequence length="170" mass="18622">MVFGSVRFMVGLDDLKVLLQWTEDPNALAGQTGPDHALIGGIVAVVVFVTLCSIILLGRYLARHKGTYLTNEAKGAEDAPDADTAIINAEGSQVNAEEKKEKSALMSAGEDSNHPCLVYCGGAHPLDWASWLDERGRERREEAKLCTWKEHGRQDMNSNQKAELEQSAVR</sequence>
<dbReference type="PANTHER" id="PTHR47614">
    <property type="entry name" value="GLYCOPHORIN-C"/>
    <property type="match status" value="1"/>
</dbReference>
<evidence type="ECO:0000256" key="4">
    <source>
        <dbReference type="ARBA" id="ARBA00023136"/>
    </source>
</evidence>
<protein>
    <recommendedName>
        <fullName evidence="7">Neurexin/syndecan/glycophorin C domain-containing protein</fullName>
    </recommendedName>
</protein>